<dbReference type="GeneID" id="301192212"/>
<feature type="transmembrane region" description="Helical" evidence="1">
    <location>
        <begin position="131"/>
        <end position="150"/>
    </location>
</feature>
<feature type="transmembrane region" description="Helical" evidence="1">
    <location>
        <begin position="346"/>
        <end position="368"/>
    </location>
</feature>
<feature type="transmembrane region" description="Helical" evidence="1">
    <location>
        <begin position="281"/>
        <end position="300"/>
    </location>
</feature>
<dbReference type="InterPro" id="IPR010288">
    <property type="entry name" value="EcsB_ABC"/>
</dbReference>
<dbReference type="EMBL" id="BAWO01000022">
    <property type="protein sequence ID" value="GAJ39535.1"/>
    <property type="molecule type" value="Genomic_DNA"/>
</dbReference>
<dbReference type="AlphaFoldDB" id="A0A023DE34"/>
<sequence>MMDGKQLWRDRLGQEMRNMRRYLRYMLNDHLLFVLLIALGGGALAYHRWVQTLPPTFPYAMVAAVVFSFALTFGSIRTLFREADIVFLLPAEIKLRPYIQRAFVMNFVLQGYGLLLLLLVAAPLHLRFSPVSLWLFFLVLLILKGWNLWISWKGNYFIEPSFHYLSMTVRFGINVLFLYFLLVSSPVLFLIALTVLAISVTVYLQQATKRRGWKWERIIAQEAKAVRTFYRIANWFTDVPQWKEEAKRRRWLDFIVKMIPYGQQNTFLYLYVRTWIRTGGYLGLYIRLTIIGCLLLYIIPNEYGKMAAAFFFLYITGFQLFALLDHHRAILWMRLYPLAKSLRVQAVCRLLFLLLMVQNGAFHLFLTWMAIRPLWIASWIAGNMFSYWLIFHYFAKRHHREGKR</sequence>
<feature type="transmembrane region" description="Helical" evidence="1">
    <location>
        <begin position="187"/>
        <end position="204"/>
    </location>
</feature>
<keyword evidence="3" id="KW-1185">Reference proteome</keyword>
<feature type="transmembrane region" description="Helical" evidence="1">
    <location>
        <begin position="101"/>
        <end position="125"/>
    </location>
</feature>
<feature type="transmembrane region" description="Helical" evidence="1">
    <location>
        <begin position="61"/>
        <end position="80"/>
    </location>
</feature>
<feature type="transmembrane region" description="Helical" evidence="1">
    <location>
        <begin position="162"/>
        <end position="181"/>
    </location>
</feature>
<keyword evidence="1" id="KW-0472">Membrane</keyword>
<feature type="transmembrane region" description="Helical" evidence="1">
    <location>
        <begin position="306"/>
        <end position="325"/>
    </location>
</feature>
<protein>
    <submittedName>
        <fullName evidence="2">Putative ABC transporter permease protein</fullName>
    </submittedName>
</protein>
<dbReference type="OrthoDB" id="2447941at2"/>
<comment type="caution">
    <text evidence="2">The sequence shown here is derived from an EMBL/GenBank/DDBJ whole genome shotgun (WGS) entry which is preliminary data.</text>
</comment>
<evidence type="ECO:0000313" key="3">
    <source>
        <dbReference type="Proteomes" id="UP000023561"/>
    </source>
</evidence>
<organism evidence="2 3">
    <name type="scientific">Parageobacillus caldoxylosilyticus NBRC 107762</name>
    <dbReference type="NCBI Taxonomy" id="1220594"/>
    <lineage>
        <taxon>Bacteria</taxon>
        <taxon>Bacillati</taxon>
        <taxon>Bacillota</taxon>
        <taxon>Bacilli</taxon>
        <taxon>Bacillales</taxon>
        <taxon>Anoxybacillaceae</taxon>
        <taxon>Saccharococcus</taxon>
    </lineage>
</organism>
<name>A0A023DE34_9BACL</name>
<dbReference type="GO" id="GO:0016020">
    <property type="term" value="C:membrane"/>
    <property type="evidence" value="ECO:0007669"/>
    <property type="project" value="InterPro"/>
</dbReference>
<evidence type="ECO:0000256" key="1">
    <source>
        <dbReference type="SAM" id="Phobius"/>
    </source>
</evidence>
<dbReference type="PIRSF" id="PIRSF037259">
    <property type="entry name" value="EcsB_ABC"/>
    <property type="match status" value="1"/>
</dbReference>
<dbReference type="Proteomes" id="UP000023561">
    <property type="component" value="Unassembled WGS sequence"/>
</dbReference>
<reference evidence="2 3" key="1">
    <citation type="submission" date="2014-04" db="EMBL/GenBank/DDBJ databases">
        <title>Whole genome shotgun sequence of Geobacillus caldoxylosilyticus NBRC 107762.</title>
        <authorList>
            <person name="Hosoyama A."/>
            <person name="Hosoyama Y."/>
            <person name="Katano-Makiyama Y."/>
            <person name="Tsuchikane K."/>
            <person name="Ohji S."/>
            <person name="Ichikawa N."/>
            <person name="Yamazoe A."/>
            <person name="Fujita N."/>
        </authorList>
    </citation>
    <scope>NUCLEOTIDE SEQUENCE [LARGE SCALE GENOMIC DNA]</scope>
    <source>
        <strain evidence="2 3">NBRC 107762</strain>
    </source>
</reference>
<evidence type="ECO:0000313" key="2">
    <source>
        <dbReference type="EMBL" id="GAJ39535.1"/>
    </source>
</evidence>
<dbReference type="RefSeq" id="WP_042408605.1">
    <property type="nucleotide sequence ID" value="NZ_BAWO01000022.1"/>
</dbReference>
<dbReference type="Pfam" id="PF05975">
    <property type="entry name" value="EcsB"/>
    <property type="match status" value="1"/>
</dbReference>
<keyword evidence="1" id="KW-0812">Transmembrane</keyword>
<accession>A0A023DE34</accession>
<feature type="transmembrane region" description="Helical" evidence="1">
    <location>
        <begin position="374"/>
        <end position="395"/>
    </location>
</feature>
<gene>
    <name evidence="2" type="ORF">GCA01S_022_00140</name>
</gene>
<keyword evidence="1" id="KW-1133">Transmembrane helix</keyword>
<proteinExistence type="predicted"/>